<comment type="similarity">
    <text evidence="1">Belongs to the DTD family.</text>
</comment>
<dbReference type="Gene3D" id="3.50.80.10">
    <property type="entry name" value="D-tyrosyl-tRNA(Tyr) deacylase"/>
    <property type="match status" value="1"/>
</dbReference>
<evidence type="ECO:0000313" key="2">
    <source>
        <dbReference type="EMBL" id="SUZ80279.1"/>
    </source>
</evidence>
<dbReference type="PANTHER" id="PTHR10472">
    <property type="entry name" value="D-TYROSYL-TRNA TYR DEACYLASE"/>
    <property type="match status" value="1"/>
</dbReference>
<gene>
    <name evidence="2" type="ORF">METZ01_LOCUS33133</name>
</gene>
<dbReference type="EMBL" id="UINC01001420">
    <property type="protein sequence ID" value="SUZ80279.1"/>
    <property type="molecule type" value="Genomic_DNA"/>
</dbReference>
<dbReference type="NCBIfam" id="TIGR00256">
    <property type="entry name" value="D-aminoacyl-tRNA deacylase"/>
    <property type="match status" value="1"/>
</dbReference>
<protein>
    <recommendedName>
        <fullName evidence="3">D-aminoacyl-tRNA deacylase</fullName>
    </recommendedName>
</protein>
<dbReference type="Pfam" id="PF02580">
    <property type="entry name" value="Tyr_Deacylase"/>
    <property type="match status" value="1"/>
</dbReference>
<dbReference type="AlphaFoldDB" id="A0A381QP63"/>
<organism evidence="2">
    <name type="scientific">marine metagenome</name>
    <dbReference type="NCBI Taxonomy" id="408172"/>
    <lineage>
        <taxon>unclassified sequences</taxon>
        <taxon>metagenomes</taxon>
        <taxon>ecological metagenomes</taxon>
    </lineage>
</organism>
<dbReference type="InterPro" id="IPR023509">
    <property type="entry name" value="DTD-like_sf"/>
</dbReference>
<reference evidence="2" key="1">
    <citation type="submission" date="2018-05" db="EMBL/GenBank/DDBJ databases">
        <authorList>
            <person name="Lanie J.A."/>
            <person name="Ng W.-L."/>
            <person name="Kazmierczak K.M."/>
            <person name="Andrzejewski T.M."/>
            <person name="Davidsen T.M."/>
            <person name="Wayne K.J."/>
            <person name="Tettelin H."/>
            <person name="Glass J.I."/>
            <person name="Rusch D."/>
            <person name="Podicherti R."/>
            <person name="Tsui H.-C.T."/>
            <person name="Winkler M.E."/>
        </authorList>
    </citation>
    <scope>NUCLEOTIDE SEQUENCE</scope>
</reference>
<proteinExistence type="inferred from homology"/>
<name>A0A381QP63_9ZZZZ</name>
<dbReference type="SUPFAM" id="SSF69500">
    <property type="entry name" value="DTD-like"/>
    <property type="match status" value="1"/>
</dbReference>
<dbReference type="HAMAP" id="MF_00518">
    <property type="entry name" value="Deacylase_Dtd"/>
    <property type="match status" value="1"/>
</dbReference>
<dbReference type="GO" id="GO:0051500">
    <property type="term" value="F:D-tyrosyl-tRNA(Tyr) deacylase activity"/>
    <property type="evidence" value="ECO:0007669"/>
    <property type="project" value="TreeGrafter"/>
</dbReference>
<dbReference type="PANTHER" id="PTHR10472:SF5">
    <property type="entry name" value="D-AMINOACYL-TRNA DEACYLASE 1"/>
    <property type="match status" value="1"/>
</dbReference>
<evidence type="ECO:0008006" key="3">
    <source>
        <dbReference type="Google" id="ProtNLM"/>
    </source>
</evidence>
<accession>A0A381QP63</accession>
<dbReference type="InterPro" id="IPR003732">
    <property type="entry name" value="Daa-tRNA_deacyls_DTD"/>
</dbReference>
<evidence type="ECO:0000256" key="1">
    <source>
        <dbReference type="ARBA" id="ARBA00009673"/>
    </source>
</evidence>
<sequence length="154" mass="16989">MRALVQRVTKASVSIADDTAGEIGRGLVVLLGVSKEDDEDDARHLVGKIANLRIFADDENRFNKSALDVGAELLVVSQFTLYADTRKGRRPDFIQAAGTDEAKRLYEHAVELLREVGLTVATGVFQEHMLVSLENDGPVTLMLDSADRRRPRRG</sequence>
<dbReference type="CDD" id="cd00563">
    <property type="entry name" value="Dtyr_deacylase"/>
    <property type="match status" value="1"/>
</dbReference>
<dbReference type="FunFam" id="3.50.80.10:FF:000001">
    <property type="entry name" value="D-aminoacyl-tRNA deacylase"/>
    <property type="match status" value="1"/>
</dbReference>
<dbReference type="GO" id="GO:0005737">
    <property type="term" value="C:cytoplasm"/>
    <property type="evidence" value="ECO:0007669"/>
    <property type="project" value="InterPro"/>
</dbReference>